<organism evidence="5 6">
    <name type="scientific">Amycolatopsis melonis</name>
    <dbReference type="NCBI Taxonomy" id="3156488"/>
    <lineage>
        <taxon>Bacteria</taxon>
        <taxon>Bacillati</taxon>
        <taxon>Actinomycetota</taxon>
        <taxon>Actinomycetes</taxon>
        <taxon>Pseudonocardiales</taxon>
        <taxon>Pseudonocardiaceae</taxon>
        <taxon>Amycolatopsis</taxon>
    </lineage>
</organism>
<name>A0ABV0L7E0_9PSEU</name>
<evidence type="ECO:0000256" key="4">
    <source>
        <dbReference type="RuleBase" id="RU003690"/>
    </source>
</evidence>
<dbReference type="EMBL" id="JBDZYD010000001">
    <property type="protein sequence ID" value="MEQ0558229.1"/>
    <property type="molecule type" value="Genomic_DNA"/>
</dbReference>
<dbReference type="Gene3D" id="3.20.20.80">
    <property type="entry name" value="Glycosidases"/>
    <property type="match status" value="1"/>
</dbReference>
<reference evidence="5 6" key="1">
    <citation type="submission" date="2024-05" db="EMBL/GenBank/DDBJ databases">
        <authorList>
            <person name="Zhao H."/>
            <person name="Xu Y."/>
            <person name="Lin S."/>
            <person name="Spain J.C."/>
            <person name="Zhou N.-Y."/>
        </authorList>
    </citation>
    <scope>NUCLEOTIDE SEQUENCE [LARGE SCALE GENOMIC DNA]</scope>
    <source>
        <strain evidence="5 6">NEAU-NG30</strain>
    </source>
</reference>
<evidence type="ECO:0000313" key="5">
    <source>
        <dbReference type="EMBL" id="MEQ0558229.1"/>
    </source>
</evidence>
<gene>
    <name evidence="5" type="ORF">ABJI51_04035</name>
</gene>
<dbReference type="InterPro" id="IPR001360">
    <property type="entry name" value="Glyco_hydro_1"/>
</dbReference>
<comment type="caution">
    <text evidence="5">The sequence shown here is derived from an EMBL/GenBank/DDBJ whole genome shotgun (WGS) entry which is preliminary data.</text>
</comment>
<dbReference type="PANTHER" id="PTHR10353:SF36">
    <property type="entry name" value="LP05116P"/>
    <property type="match status" value="1"/>
</dbReference>
<proteinExistence type="inferred from homology"/>
<comment type="similarity">
    <text evidence="1 4">Belongs to the glycosyl hydrolase 1 family.</text>
</comment>
<dbReference type="InterPro" id="IPR017853">
    <property type="entry name" value="GH"/>
</dbReference>
<dbReference type="PRINTS" id="PR00131">
    <property type="entry name" value="GLHYDRLASE1"/>
</dbReference>
<evidence type="ECO:0000256" key="2">
    <source>
        <dbReference type="ARBA" id="ARBA00022801"/>
    </source>
</evidence>
<evidence type="ECO:0000256" key="3">
    <source>
        <dbReference type="ARBA" id="ARBA00023295"/>
    </source>
</evidence>
<evidence type="ECO:0000313" key="6">
    <source>
        <dbReference type="Proteomes" id="UP001440984"/>
    </source>
</evidence>
<sequence length="415" mass="45973">MEPREPEKTAGTANFPEGFLWGASTAPHQVEGNNLNSDFWARERTRPGMEPSGDACDSYHRFGEDMRLLAEAGLNAYRFGVEWARIEPEPGEISRAELAHYRRMIDTALGHGLVPVVTLHHFTSPRWFAAEGGWLGERAVDRFGAYVEAVTGILDGVEWVCTVNEPNMLALMTSMARLAEDPEFRKKWQSPTVDGGPRPVLPDPDPELGKVLIDAHHAAREIVRQRTGARVGWTVANQALVARPGAEEKLRELSHVREDLYLEAARDDDFVGVQSYSSQWVNPDGLEPHPPHPDNTLVGTAYRPDALGIAVRHTHEVTGGVPILVTENGIATADDSRRIAYTAEALRHLAGALDDGVDVRGYLHWSALDNYEWGHWTPTFGLIAVDRETFERTPKPSLAWLGEAAQRNAIPLETP</sequence>
<keyword evidence="3" id="KW-0326">Glycosidase</keyword>
<dbReference type="Pfam" id="PF00232">
    <property type="entry name" value="Glyco_hydro_1"/>
    <property type="match status" value="2"/>
</dbReference>
<dbReference type="Proteomes" id="UP001440984">
    <property type="component" value="Unassembled WGS sequence"/>
</dbReference>
<accession>A0ABV0L7E0</accession>
<protein>
    <submittedName>
        <fullName evidence="5">Family 1 glycosylhydrolase</fullName>
    </submittedName>
</protein>
<evidence type="ECO:0000256" key="1">
    <source>
        <dbReference type="ARBA" id="ARBA00010838"/>
    </source>
</evidence>
<keyword evidence="2" id="KW-0378">Hydrolase</keyword>
<dbReference type="PANTHER" id="PTHR10353">
    <property type="entry name" value="GLYCOSYL HYDROLASE"/>
    <property type="match status" value="1"/>
</dbReference>
<dbReference type="SUPFAM" id="SSF51445">
    <property type="entry name" value="(Trans)glycosidases"/>
    <property type="match status" value="1"/>
</dbReference>
<keyword evidence="6" id="KW-1185">Reference proteome</keyword>
<dbReference type="RefSeq" id="WP_348947550.1">
    <property type="nucleotide sequence ID" value="NZ_JBDZYD010000001.1"/>
</dbReference>